<dbReference type="InterPro" id="IPR002110">
    <property type="entry name" value="Ankyrin_rpt"/>
</dbReference>
<feature type="repeat" description="ANK" evidence="4">
    <location>
        <begin position="189"/>
        <end position="217"/>
    </location>
</feature>
<keyword evidence="3 4" id="KW-0040">ANK repeat</keyword>
<dbReference type="AlphaFoldDB" id="A0A8K0EKQ0"/>
<proteinExistence type="predicted"/>
<dbReference type="Gene3D" id="1.25.40.20">
    <property type="entry name" value="Ankyrin repeat-containing domain"/>
    <property type="match status" value="1"/>
</dbReference>
<gene>
    <name evidence="6" type="primary">ASB7</name>
    <name evidence="6" type="ORF">BLAG_LOCUS14029</name>
</gene>
<accession>A0A8K0EKQ0</accession>
<organism evidence="6 7">
    <name type="scientific">Branchiostoma lanceolatum</name>
    <name type="common">Common lancelet</name>
    <name type="synonym">Amphioxus lanceolatum</name>
    <dbReference type="NCBI Taxonomy" id="7740"/>
    <lineage>
        <taxon>Eukaryota</taxon>
        <taxon>Metazoa</taxon>
        <taxon>Chordata</taxon>
        <taxon>Cephalochordata</taxon>
        <taxon>Leptocardii</taxon>
        <taxon>Amphioxiformes</taxon>
        <taxon>Branchiostomatidae</taxon>
        <taxon>Branchiostoma</taxon>
    </lineage>
</organism>
<reference evidence="6" key="1">
    <citation type="submission" date="2022-01" db="EMBL/GenBank/DDBJ databases">
        <authorList>
            <person name="Braso-Vives M."/>
        </authorList>
    </citation>
    <scope>NUCLEOTIDE SEQUENCE</scope>
</reference>
<name>A0A8K0EKQ0_BRALA</name>
<sequence>MPKSRQKRDTWGKCPWAELEKAIRGGNTAVVKECLQKGMDPNMVLKSGMTALHLAVMYRHDRCARLLLENGARADIHEATGGHTPLHGCARWGYIRIAQTILEFNSSREVVNAQNNQGHTPLHLAVVHKDETIGVELVRVLLDCGANWNISTFKRGTTPFVNAIQYRKLLCLQTLLEKGANPNLGKGWPLHHASDTVDYDLAKLLLMYGAKVDVWDQGGFNPMFGAVFKDNVRFARLLYDFGMDPMRVSEKLMLSPYQVALAMSKRAGSNTETFKFFQSIKSRPRRLQDLCRLLIRDTVEPGHFHLLCELKERLTLVMYEYLQHKE</sequence>
<dbReference type="PANTHER" id="PTHR24189:SF50">
    <property type="entry name" value="ANKYRIN REPEAT AND SOCS BOX PROTEIN 2"/>
    <property type="match status" value="1"/>
</dbReference>
<keyword evidence="2" id="KW-0677">Repeat</keyword>
<dbReference type="InterPro" id="IPR050745">
    <property type="entry name" value="Multifunctional_regulatory"/>
</dbReference>
<keyword evidence="7" id="KW-1185">Reference proteome</keyword>
<dbReference type="PANTHER" id="PTHR24189">
    <property type="entry name" value="MYOTROPHIN"/>
    <property type="match status" value="1"/>
</dbReference>
<dbReference type="UniPathway" id="UPA00143"/>
<dbReference type="SUPFAM" id="SSF48403">
    <property type="entry name" value="Ankyrin repeat"/>
    <property type="match status" value="1"/>
</dbReference>
<evidence type="ECO:0000259" key="5">
    <source>
        <dbReference type="PROSITE" id="PS50225"/>
    </source>
</evidence>
<dbReference type="EMBL" id="OV696687">
    <property type="protein sequence ID" value="CAH1254739.1"/>
    <property type="molecule type" value="Genomic_DNA"/>
</dbReference>
<dbReference type="SMART" id="SM00248">
    <property type="entry name" value="ANK"/>
    <property type="match status" value="7"/>
</dbReference>
<protein>
    <submittedName>
        <fullName evidence="6">ASB7 protein</fullName>
    </submittedName>
</protein>
<dbReference type="PROSITE" id="PS50297">
    <property type="entry name" value="ANK_REP_REGION"/>
    <property type="match status" value="2"/>
</dbReference>
<dbReference type="GO" id="GO:0016567">
    <property type="term" value="P:protein ubiquitination"/>
    <property type="evidence" value="ECO:0007669"/>
    <property type="project" value="UniProtKB-UniPathway"/>
</dbReference>
<evidence type="ECO:0000313" key="6">
    <source>
        <dbReference type="EMBL" id="CAH1254739.1"/>
    </source>
</evidence>
<feature type="repeat" description="ANK" evidence="4">
    <location>
        <begin position="117"/>
        <end position="153"/>
    </location>
</feature>
<comment type="pathway">
    <text evidence="1">Protein modification; protein ubiquitination.</text>
</comment>
<dbReference type="Proteomes" id="UP000838412">
    <property type="component" value="Chromosome 2"/>
</dbReference>
<dbReference type="OrthoDB" id="9995210at2759"/>
<evidence type="ECO:0000256" key="2">
    <source>
        <dbReference type="ARBA" id="ARBA00022737"/>
    </source>
</evidence>
<dbReference type="Pfam" id="PF12796">
    <property type="entry name" value="Ank_2"/>
    <property type="match status" value="2"/>
</dbReference>
<feature type="repeat" description="ANK" evidence="4">
    <location>
        <begin position="47"/>
        <end position="79"/>
    </location>
</feature>
<dbReference type="InterPro" id="IPR001496">
    <property type="entry name" value="SOCS_box"/>
</dbReference>
<dbReference type="PROSITE" id="PS50088">
    <property type="entry name" value="ANK_REPEAT"/>
    <property type="match status" value="3"/>
</dbReference>
<evidence type="ECO:0000256" key="3">
    <source>
        <dbReference type="ARBA" id="ARBA00023043"/>
    </source>
</evidence>
<dbReference type="PROSITE" id="PS50225">
    <property type="entry name" value="SOCS"/>
    <property type="match status" value="1"/>
</dbReference>
<dbReference type="InterPro" id="IPR036770">
    <property type="entry name" value="Ankyrin_rpt-contain_sf"/>
</dbReference>
<evidence type="ECO:0000313" key="7">
    <source>
        <dbReference type="Proteomes" id="UP000838412"/>
    </source>
</evidence>
<evidence type="ECO:0000256" key="1">
    <source>
        <dbReference type="ARBA" id="ARBA00004906"/>
    </source>
</evidence>
<evidence type="ECO:0000256" key="4">
    <source>
        <dbReference type="PROSITE-ProRule" id="PRU00023"/>
    </source>
</evidence>
<feature type="domain" description="SOCS box" evidence="5">
    <location>
        <begin position="281"/>
        <end position="326"/>
    </location>
</feature>